<reference evidence="3 4" key="1">
    <citation type="submission" date="2019-08" db="EMBL/GenBank/DDBJ databases">
        <title>Draft genome sequences of two oriental melons (Cucumis melo L. var makuwa).</title>
        <authorList>
            <person name="Kwon S.-Y."/>
        </authorList>
    </citation>
    <scope>NUCLEOTIDE SEQUENCE [LARGE SCALE GENOMIC DNA]</scope>
    <source>
        <strain evidence="4">cv. Chang Bougi</strain>
        <strain evidence="3">cv. SW 3</strain>
        <tissue evidence="1">Leaf</tissue>
    </source>
</reference>
<accession>A0A5A7VLX3</accession>
<evidence type="ECO:0000313" key="2">
    <source>
        <dbReference type="EMBL" id="TYK00968.1"/>
    </source>
</evidence>
<dbReference type="OrthoDB" id="1931513at2759"/>
<gene>
    <name evidence="2" type="ORF">E5676_scaffold602G001510</name>
    <name evidence="1" type="ORF">E6C27_scaffold21G003670</name>
</gene>
<dbReference type="EMBL" id="SSTD01016371">
    <property type="protein sequence ID" value="TYK00968.1"/>
    <property type="molecule type" value="Genomic_DNA"/>
</dbReference>
<evidence type="ECO:0000313" key="3">
    <source>
        <dbReference type="Proteomes" id="UP000321393"/>
    </source>
</evidence>
<dbReference type="AlphaFoldDB" id="A0A5A7VLX3"/>
<dbReference type="STRING" id="1194695.A0A5A7VLX3"/>
<dbReference type="PANTHER" id="PTHR11439:SF455">
    <property type="entry name" value="RLK (RECEPTOR-LIKE PROTEIN KINASE) 8, PUTATIVE-RELATED"/>
    <property type="match status" value="1"/>
</dbReference>
<evidence type="ECO:0000313" key="1">
    <source>
        <dbReference type="EMBL" id="KAA0066309.1"/>
    </source>
</evidence>
<organism evidence="1 3">
    <name type="scientific">Cucumis melo var. makuwa</name>
    <name type="common">Oriental melon</name>
    <dbReference type="NCBI Taxonomy" id="1194695"/>
    <lineage>
        <taxon>Eukaryota</taxon>
        <taxon>Viridiplantae</taxon>
        <taxon>Streptophyta</taxon>
        <taxon>Embryophyta</taxon>
        <taxon>Tracheophyta</taxon>
        <taxon>Spermatophyta</taxon>
        <taxon>Magnoliopsida</taxon>
        <taxon>eudicotyledons</taxon>
        <taxon>Gunneridae</taxon>
        <taxon>Pentapetalae</taxon>
        <taxon>rosids</taxon>
        <taxon>fabids</taxon>
        <taxon>Cucurbitales</taxon>
        <taxon>Cucurbitaceae</taxon>
        <taxon>Benincaseae</taxon>
        <taxon>Cucumis</taxon>
    </lineage>
</organism>
<proteinExistence type="predicted"/>
<dbReference type="CDD" id="cd09272">
    <property type="entry name" value="RNase_HI_RT_Ty1"/>
    <property type="match status" value="1"/>
</dbReference>
<dbReference type="PANTHER" id="PTHR11439">
    <property type="entry name" value="GAG-POL-RELATED RETROTRANSPOSON"/>
    <property type="match status" value="1"/>
</dbReference>
<dbReference type="EMBL" id="SSTE01000903">
    <property type="protein sequence ID" value="KAA0066309.1"/>
    <property type="molecule type" value="Genomic_DNA"/>
</dbReference>
<dbReference type="Proteomes" id="UP000321947">
    <property type="component" value="Unassembled WGS sequence"/>
</dbReference>
<comment type="caution">
    <text evidence="1">The sequence shown here is derived from an EMBL/GenBank/DDBJ whole genome shotgun (WGS) entry which is preliminary data.</text>
</comment>
<name>A0A5A7VLX3_CUCMM</name>
<evidence type="ECO:0000313" key="4">
    <source>
        <dbReference type="Proteomes" id="UP000321947"/>
    </source>
</evidence>
<dbReference type="Proteomes" id="UP000321393">
    <property type="component" value="Unassembled WGS sequence"/>
</dbReference>
<sequence>MVSGLLLSAHQGESFHDTCMYRGAVGALQYATLTHPEKSYSVNKACQFMHSPKLTHWQLVKHILRYLKGALSHGLRLKHSNNLSLVGFVDVDWASDLVDRKSSSGFCVYFDNNLVSWGSKKQSIIFRSSIAVEYRCLALLAIELST</sequence>
<protein>
    <submittedName>
        <fullName evidence="1 2">Mitochondrial protein</fullName>
    </submittedName>
</protein>